<feature type="domain" description="Thioredoxin" evidence="12">
    <location>
        <begin position="114"/>
        <end position="280"/>
    </location>
</feature>
<evidence type="ECO:0000256" key="9">
    <source>
        <dbReference type="PIRSR" id="PIRSR037736-1"/>
    </source>
</evidence>
<evidence type="ECO:0000256" key="10">
    <source>
        <dbReference type="PIRSR" id="PIRSR603782-2"/>
    </source>
</evidence>
<dbReference type="GO" id="GO:0006878">
    <property type="term" value="P:intracellular copper ion homeostasis"/>
    <property type="evidence" value="ECO:0007669"/>
    <property type="project" value="UniProtKB-UniRule"/>
</dbReference>
<keyword evidence="6 8" id="KW-0496">Mitochondrion</keyword>
<feature type="binding site" evidence="9">
    <location>
        <position position="152"/>
    </location>
    <ligand>
        <name>Cu cation</name>
        <dbReference type="ChEBI" id="CHEBI:23378"/>
    </ligand>
</feature>
<feature type="binding site" evidence="9">
    <location>
        <position position="245"/>
    </location>
    <ligand>
        <name>Cu cation</name>
        <dbReference type="ChEBI" id="CHEBI:23378"/>
    </ligand>
</feature>
<dbReference type="Proteomes" id="UP001249851">
    <property type="component" value="Unassembled WGS sequence"/>
</dbReference>
<dbReference type="AlphaFoldDB" id="A0AAD9USD6"/>
<evidence type="ECO:0000313" key="14">
    <source>
        <dbReference type="Proteomes" id="UP001249851"/>
    </source>
</evidence>
<evidence type="ECO:0000256" key="8">
    <source>
        <dbReference type="PIRNR" id="PIRNR037736"/>
    </source>
</evidence>
<comment type="similarity">
    <text evidence="2 8">Belongs to the SCO1/2 family.</text>
</comment>
<sequence length="288" mass="32326">MFSSGLKRLMKCNELLGSTFEGRFAVYSEVKFGRLSCYQRRGLINSSRNLRARAEEKKSQDSIDNVFKKSSKQGPVTWLSLALVALAGGGLVFYVRNLKEEKELEKEKAKKRSIGKVALGGPFSLTDQNGKAVTDKDFLGKWILLYFGFTHCPDICPDELEKMAKAIDIVDKNKDKLGAELQPLFITVDPSRDDVEAVRTYVKEFHPRLLGLTGTSEQINQVCKAYRVYFSAGPSDEDNDYIVDHTIIQYLVDPSGEFAEYFGQNKTAEDIAAGITRNMLSHKLGQQK</sequence>
<keyword evidence="7 11" id="KW-0472">Membrane</keyword>
<feature type="disulfide bond" description="Redox-active" evidence="10">
    <location>
        <begin position="152"/>
        <end position="156"/>
    </location>
</feature>
<comment type="subunit">
    <text evidence="8">Homodimer.</text>
</comment>
<dbReference type="GO" id="GO:0033617">
    <property type="term" value="P:mitochondrial respiratory chain complex IV assembly"/>
    <property type="evidence" value="ECO:0007669"/>
    <property type="project" value="TreeGrafter"/>
</dbReference>
<dbReference type="Pfam" id="PF02630">
    <property type="entry name" value="SCO1-SenC"/>
    <property type="match status" value="1"/>
</dbReference>
<dbReference type="CDD" id="cd02968">
    <property type="entry name" value="SCO"/>
    <property type="match status" value="1"/>
</dbReference>
<keyword evidence="10" id="KW-1015">Disulfide bond</keyword>
<dbReference type="PROSITE" id="PS51352">
    <property type="entry name" value="THIOREDOXIN_2"/>
    <property type="match status" value="1"/>
</dbReference>
<keyword evidence="8" id="KW-0143">Chaperone</keyword>
<dbReference type="EMBL" id="JARQWQ010000161">
    <property type="protein sequence ID" value="KAK2547952.1"/>
    <property type="molecule type" value="Genomic_DNA"/>
</dbReference>
<evidence type="ECO:0000256" key="7">
    <source>
        <dbReference type="ARBA" id="ARBA00023136"/>
    </source>
</evidence>
<organism evidence="13 14">
    <name type="scientific">Acropora cervicornis</name>
    <name type="common">Staghorn coral</name>
    <dbReference type="NCBI Taxonomy" id="6130"/>
    <lineage>
        <taxon>Eukaryota</taxon>
        <taxon>Metazoa</taxon>
        <taxon>Cnidaria</taxon>
        <taxon>Anthozoa</taxon>
        <taxon>Hexacorallia</taxon>
        <taxon>Scleractinia</taxon>
        <taxon>Astrocoeniina</taxon>
        <taxon>Acroporidae</taxon>
        <taxon>Acropora</taxon>
    </lineage>
</organism>
<evidence type="ECO:0000256" key="1">
    <source>
        <dbReference type="ARBA" id="ARBA00004273"/>
    </source>
</evidence>
<keyword evidence="11" id="KW-0812">Transmembrane</keyword>
<evidence type="ECO:0000256" key="3">
    <source>
        <dbReference type="ARBA" id="ARBA00022723"/>
    </source>
</evidence>
<evidence type="ECO:0000256" key="5">
    <source>
        <dbReference type="ARBA" id="ARBA00023008"/>
    </source>
</evidence>
<reference evidence="13" key="2">
    <citation type="journal article" date="2023" name="Science">
        <title>Genomic signatures of disease resistance in endangered staghorn corals.</title>
        <authorList>
            <person name="Vollmer S.V."/>
            <person name="Selwyn J.D."/>
            <person name="Despard B.A."/>
            <person name="Roesel C.L."/>
        </authorList>
    </citation>
    <scope>NUCLEOTIDE SEQUENCE</scope>
    <source>
        <strain evidence="13">K2</strain>
    </source>
</reference>
<dbReference type="PANTHER" id="PTHR12151">
    <property type="entry name" value="ELECTRON TRANSPORT PROTIN SCO1/SENC FAMILY MEMBER"/>
    <property type="match status" value="1"/>
</dbReference>
<evidence type="ECO:0000256" key="6">
    <source>
        <dbReference type="ARBA" id="ARBA00023128"/>
    </source>
</evidence>
<dbReference type="InterPro" id="IPR036249">
    <property type="entry name" value="Thioredoxin-like_sf"/>
</dbReference>
<keyword evidence="14" id="KW-1185">Reference proteome</keyword>
<evidence type="ECO:0000256" key="4">
    <source>
        <dbReference type="ARBA" id="ARBA00022792"/>
    </source>
</evidence>
<dbReference type="Gene3D" id="3.40.30.10">
    <property type="entry name" value="Glutaredoxin"/>
    <property type="match status" value="1"/>
</dbReference>
<keyword evidence="4 8" id="KW-0999">Mitochondrion inner membrane</keyword>
<name>A0AAD9USD6_ACRCE</name>
<proteinExistence type="inferred from homology"/>
<dbReference type="GO" id="GO:0005507">
    <property type="term" value="F:copper ion binding"/>
    <property type="evidence" value="ECO:0007669"/>
    <property type="project" value="InterPro"/>
</dbReference>
<dbReference type="FunFam" id="3.40.30.10:FF:000013">
    <property type="entry name" value="Blast:Protein SCO1 homolog, mitochondrial"/>
    <property type="match status" value="1"/>
</dbReference>
<keyword evidence="11" id="KW-1133">Transmembrane helix</keyword>
<dbReference type="InterPro" id="IPR003782">
    <property type="entry name" value="SCO1/SenC"/>
</dbReference>
<dbReference type="InterPro" id="IPR013766">
    <property type="entry name" value="Thioredoxin_domain"/>
</dbReference>
<comment type="subcellular location">
    <subcellularLocation>
        <location evidence="1 8">Mitochondrion inner membrane</location>
    </subcellularLocation>
</comment>
<accession>A0AAD9USD6</accession>
<evidence type="ECO:0000256" key="2">
    <source>
        <dbReference type="ARBA" id="ARBA00010996"/>
    </source>
</evidence>
<keyword evidence="3 8" id="KW-0479">Metal-binding</keyword>
<keyword evidence="5 8" id="KW-0186">Copper</keyword>
<evidence type="ECO:0000256" key="11">
    <source>
        <dbReference type="SAM" id="Phobius"/>
    </source>
</evidence>
<comment type="caution">
    <text evidence="13">The sequence shown here is derived from an EMBL/GenBank/DDBJ whole genome shotgun (WGS) entry which is preliminary data.</text>
</comment>
<reference evidence="13" key="1">
    <citation type="journal article" date="2023" name="G3 (Bethesda)">
        <title>Whole genome assembly and annotation of the endangered Caribbean coral Acropora cervicornis.</title>
        <authorList>
            <person name="Selwyn J.D."/>
            <person name="Vollmer S.V."/>
        </authorList>
    </citation>
    <scope>NUCLEOTIDE SEQUENCE</scope>
    <source>
        <strain evidence="13">K2</strain>
    </source>
</reference>
<dbReference type="PIRSF" id="PIRSF037736">
    <property type="entry name" value="SCO1"/>
    <property type="match status" value="1"/>
</dbReference>
<gene>
    <name evidence="13" type="ORF">P5673_031974</name>
</gene>
<dbReference type="SUPFAM" id="SSF52833">
    <property type="entry name" value="Thioredoxin-like"/>
    <property type="match status" value="1"/>
</dbReference>
<dbReference type="GO" id="GO:0016531">
    <property type="term" value="F:copper chaperone activity"/>
    <property type="evidence" value="ECO:0007669"/>
    <property type="project" value="InterPro"/>
</dbReference>
<dbReference type="PANTHER" id="PTHR12151:SF5">
    <property type="entry name" value="AT19154P"/>
    <property type="match status" value="1"/>
</dbReference>
<feature type="binding site" evidence="9">
    <location>
        <position position="156"/>
    </location>
    <ligand>
        <name>Cu cation</name>
        <dbReference type="ChEBI" id="CHEBI:23378"/>
    </ligand>
</feature>
<dbReference type="GO" id="GO:0005743">
    <property type="term" value="C:mitochondrial inner membrane"/>
    <property type="evidence" value="ECO:0007669"/>
    <property type="project" value="UniProtKB-SubCell"/>
</dbReference>
<dbReference type="InterPro" id="IPR017276">
    <property type="entry name" value="Synth_of_cyt-c-oxidase_Sco1/2"/>
</dbReference>
<evidence type="ECO:0000259" key="12">
    <source>
        <dbReference type="PROSITE" id="PS51352"/>
    </source>
</evidence>
<feature type="transmembrane region" description="Helical" evidence="11">
    <location>
        <begin position="76"/>
        <end position="95"/>
    </location>
</feature>
<comment type="function">
    <text evidence="8">Copper metallochaperone essential for the synthesis and maturation of cytochrome c oxidase subunit II (MT-CO2/COX2) by facilitating the incorporation of copper into the Cu(A) site of MT-CO2/COX2.</text>
</comment>
<protein>
    <submittedName>
        <fullName evidence="13">Protein SCO1-like protein</fullName>
    </submittedName>
</protein>
<evidence type="ECO:0000313" key="13">
    <source>
        <dbReference type="EMBL" id="KAK2547952.1"/>
    </source>
</evidence>